<dbReference type="Gramene" id="GBG81371">
    <property type="protein sequence ID" value="GBG81371"/>
    <property type="gene ID" value="CBR_g32045"/>
</dbReference>
<comment type="caution">
    <text evidence="3">The sequence shown here is derived from an EMBL/GenBank/DDBJ whole genome shotgun (WGS) entry which is preliminary data.</text>
</comment>
<protein>
    <submittedName>
        <fullName evidence="3">Uncharacterized protein</fullName>
    </submittedName>
</protein>
<evidence type="ECO:0000256" key="1">
    <source>
        <dbReference type="SAM" id="MobiDB-lite"/>
    </source>
</evidence>
<evidence type="ECO:0000313" key="4">
    <source>
        <dbReference type="Proteomes" id="UP000265515"/>
    </source>
</evidence>
<dbReference type="AlphaFoldDB" id="A0A388LGF5"/>
<dbReference type="Proteomes" id="UP000265515">
    <property type="component" value="Unassembled WGS sequence"/>
</dbReference>
<proteinExistence type="predicted"/>
<feature type="region of interest" description="Disordered" evidence="1">
    <location>
        <begin position="242"/>
        <end position="267"/>
    </location>
</feature>
<keyword evidence="2" id="KW-0472">Membrane</keyword>
<reference evidence="3 4" key="1">
    <citation type="journal article" date="2018" name="Cell">
        <title>The Chara Genome: Secondary Complexity and Implications for Plant Terrestrialization.</title>
        <authorList>
            <person name="Nishiyama T."/>
            <person name="Sakayama H."/>
            <person name="Vries J.D."/>
            <person name="Buschmann H."/>
            <person name="Saint-Marcoux D."/>
            <person name="Ullrich K.K."/>
            <person name="Haas F.B."/>
            <person name="Vanderstraeten L."/>
            <person name="Becker D."/>
            <person name="Lang D."/>
            <person name="Vosolsobe S."/>
            <person name="Rombauts S."/>
            <person name="Wilhelmsson P.K.I."/>
            <person name="Janitza P."/>
            <person name="Kern R."/>
            <person name="Heyl A."/>
            <person name="Rumpler F."/>
            <person name="Villalobos L.I.A.C."/>
            <person name="Clay J.M."/>
            <person name="Skokan R."/>
            <person name="Toyoda A."/>
            <person name="Suzuki Y."/>
            <person name="Kagoshima H."/>
            <person name="Schijlen E."/>
            <person name="Tajeshwar N."/>
            <person name="Catarino B."/>
            <person name="Hetherington A.J."/>
            <person name="Saltykova A."/>
            <person name="Bonnot C."/>
            <person name="Breuninger H."/>
            <person name="Symeonidi A."/>
            <person name="Radhakrishnan G.V."/>
            <person name="Van Nieuwerburgh F."/>
            <person name="Deforce D."/>
            <person name="Chang C."/>
            <person name="Karol K.G."/>
            <person name="Hedrich R."/>
            <person name="Ulvskov P."/>
            <person name="Glockner G."/>
            <person name="Delwiche C.F."/>
            <person name="Petrasek J."/>
            <person name="Van de Peer Y."/>
            <person name="Friml J."/>
            <person name="Beilby M."/>
            <person name="Dolan L."/>
            <person name="Kohara Y."/>
            <person name="Sugano S."/>
            <person name="Fujiyama A."/>
            <person name="Delaux P.-M."/>
            <person name="Quint M."/>
            <person name="TheiBen G."/>
            <person name="Hagemann M."/>
            <person name="Harholt J."/>
            <person name="Dunand C."/>
            <person name="Zachgo S."/>
            <person name="Langdale J."/>
            <person name="Maumus F."/>
            <person name="Straeten D.V.D."/>
            <person name="Gould S.B."/>
            <person name="Rensing S.A."/>
        </authorList>
    </citation>
    <scope>NUCLEOTIDE SEQUENCE [LARGE SCALE GENOMIC DNA]</scope>
    <source>
        <strain evidence="3 4">S276</strain>
    </source>
</reference>
<evidence type="ECO:0000313" key="3">
    <source>
        <dbReference type="EMBL" id="GBG81371.1"/>
    </source>
</evidence>
<name>A0A388LGF5_CHABU</name>
<keyword evidence="2" id="KW-0812">Transmembrane</keyword>
<sequence>MMRLYGSVLLMDRSMGGGGPGWVAMDKNSTSGGGTTLRAFRMRQWVLTLRREWSFCHPFNMLPAPTMVLLAYIGLALWLASLLVRTLFSPLPHSALRPPGIHRHRRHGTKAMEVHMSGTGQQERAPVCNIMPHLQDLNSSPFAQMTSGLCMGTSMDGAVRLPPRRIFQPLPEDIHTGGQRNGPAPYWRPALDGGASIPPHLQLLPDDMSVQGQCTKVQYSSSILTGTTVPYVAGGVPSLEDVEDNTTVGQSRTRIAPSRSQRHLSAD</sequence>
<gene>
    <name evidence="3" type="ORF">CBR_g32045</name>
</gene>
<keyword evidence="4" id="KW-1185">Reference proteome</keyword>
<dbReference type="EMBL" id="BFEA01000372">
    <property type="protein sequence ID" value="GBG81371.1"/>
    <property type="molecule type" value="Genomic_DNA"/>
</dbReference>
<accession>A0A388LGF5</accession>
<organism evidence="3 4">
    <name type="scientific">Chara braunii</name>
    <name type="common">Braun's stonewort</name>
    <dbReference type="NCBI Taxonomy" id="69332"/>
    <lineage>
        <taxon>Eukaryota</taxon>
        <taxon>Viridiplantae</taxon>
        <taxon>Streptophyta</taxon>
        <taxon>Charophyceae</taxon>
        <taxon>Charales</taxon>
        <taxon>Characeae</taxon>
        <taxon>Chara</taxon>
    </lineage>
</organism>
<feature type="transmembrane region" description="Helical" evidence="2">
    <location>
        <begin position="69"/>
        <end position="88"/>
    </location>
</feature>
<keyword evidence="2" id="KW-1133">Transmembrane helix</keyword>
<evidence type="ECO:0000256" key="2">
    <source>
        <dbReference type="SAM" id="Phobius"/>
    </source>
</evidence>